<protein>
    <submittedName>
        <fullName evidence="1">FMN-linked oxidoreductase</fullName>
    </submittedName>
</protein>
<name>A0ACD3B2V0_9AGAR</name>
<evidence type="ECO:0000313" key="2">
    <source>
        <dbReference type="Proteomes" id="UP000308600"/>
    </source>
</evidence>
<gene>
    <name evidence="1" type="ORF">BDN72DRAFT_894607</name>
</gene>
<proteinExistence type="predicted"/>
<accession>A0ACD3B2V0</accession>
<dbReference type="EMBL" id="ML208283">
    <property type="protein sequence ID" value="TFK72623.1"/>
    <property type="molecule type" value="Genomic_DNA"/>
</dbReference>
<reference evidence="1 2" key="1">
    <citation type="journal article" date="2019" name="Nat. Ecol. Evol.">
        <title>Megaphylogeny resolves global patterns of mushroom evolution.</title>
        <authorList>
            <person name="Varga T."/>
            <person name="Krizsan K."/>
            <person name="Foldi C."/>
            <person name="Dima B."/>
            <person name="Sanchez-Garcia M."/>
            <person name="Sanchez-Ramirez S."/>
            <person name="Szollosi G.J."/>
            <person name="Szarkandi J.G."/>
            <person name="Papp V."/>
            <person name="Albert L."/>
            <person name="Andreopoulos W."/>
            <person name="Angelini C."/>
            <person name="Antonin V."/>
            <person name="Barry K.W."/>
            <person name="Bougher N.L."/>
            <person name="Buchanan P."/>
            <person name="Buyck B."/>
            <person name="Bense V."/>
            <person name="Catcheside P."/>
            <person name="Chovatia M."/>
            <person name="Cooper J."/>
            <person name="Damon W."/>
            <person name="Desjardin D."/>
            <person name="Finy P."/>
            <person name="Geml J."/>
            <person name="Haridas S."/>
            <person name="Hughes K."/>
            <person name="Justo A."/>
            <person name="Karasinski D."/>
            <person name="Kautmanova I."/>
            <person name="Kiss B."/>
            <person name="Kocsube S."/>
            <person name="Kotiranta H."/>
            <person name="LaButti K.M."/>
            <person name="Lechner B.E."/>
            <person name="Liimatainen K."/>
            <person name="Lipzen A."/>
            <person name="Lukacs Z."/>
            <person name="Mihaltcheva S."/>
            <person name="Morgado L.N."/>
            <person name="Niskanen T."/>
            <person name="Noordeloos M.E."/>
            <person name="Ohm R.A."/>
            <person name="Ortiz-Santana B."/>
            <person name="Ovrebo C."/>
            <person name="Racz N."/>
            <person name="Riley R."/>
            <person name="Savchenko A."/>
            <person name="Shiryaev A."/>
            <person name="Soop K."/>
            <person name="Spirin V."/>
            <person name="Szebenyi C."/>
            <person name="Tomsovsky M."/>
            <person name="Tulloss R.E."/>
            <person name="Uehling J."/>
            <person name="Grigoriev I.V."/>
            <person name="Vagvolgyi C."/>
            <person name="Papp T."/>
            <person name="Martin F.M."/>
            <person name="Miettinen O."/>
            <person name="Hibbett D.S."/>
            <person name="Nagy L.G."/>
        </authorList>
    </citation>
    <scope>NUCLEOTIDE SEQUENCE [LARGE SCALE GENOMIC DNA]</scope>
    <source>
        <strain evidence="1 2">NL-1719</strain>
    </source>
</reference>
<dbReference type="Proteomes" id="UP000308600">
    <property type="component" value="Unassembled WGS sequence"/>
</dbReference>
<organism evidence="1 2">
    <name type="scientific">Pluteus cervinus</name>
    <dbReference type="NCBI Taxonomy" id="181527"/>
    <lineage>
        <taxon>Eukaryota</taxon>
        <taxon>Fungi</taxon>
        <taxon>Dikarya</taxon>
        <taxon>Basidiomycota</taxon>
        <taxon>Agaricomycotina</taxon>
        <taxon>Agaricomycetes</taxon>
        <taxon>Agaricomycetidae</taxon>
        <taxon>Agaricales</taxon>
        <taxon>Pluteineae</taxon>
        <taxon>Pluteaceae</taxon>
        <taxon>Pluteus</taxon>
    </lineage>
</organism>
<evidence type="ECO:0000313" key="1">
    <source>
        <dbReference type="EMBL" id="TFK72623.1"/>
    </source>
</evidence>
<keyword evidence="2" id="KW-1185">Reference proteome</keyword>
<sequence length="136" mass="15534">MKDPIPQFSHVVTEIKRKHPDLAYIHVVEARVSGINDVEVVLESESNDFIRDIWSPRPLISAGGYVRESALKVAEEKGDIIGAGRWFISNPDLPVRIQKDIPWTKYDRNTFYTIDQTEGLEKGYVDYPFASVEVKN</sequence>